<dbReference type="AlphaFoldDB" id="A0A2G5SFW7"/>
<keyword evidence="2" id="KW-1185">Reference proteome</keyword>
<comment type="caution">
    <text evidence="1">The sequence shown here is derived from an EMBL/GenBank/DDBJ whole genome shotgun (WGS) entry which is preliminary data.</text>
</comment>
<gene>
    <name evidence="1" type="ORF">B9Z55_027404</name>
</gene>
<organism evidence="1 2">
    <name type="scientific">Caenorhabditis nigoni</name>
    <dbReference type="NCBI Taxonomy" id="1611254"/>
    <lineage>
        <taxon>Eukaryota</taxon>
        <taxon>Metazoa</taxon>
        <taxon>Ecdysozoa</taxon>
        <taxon>Nematoda</taxon>
        <taxon>Chromadorea</taxon>
        <taxon>Rhabditida</taxon>
        <taxon>Rhabditina</taxon>
        <taxon>Rhabditomorpha</taxon>
        <taxon>Rhabditoidea</taxon>
        <taxon>Rhabditidae</taxon>
        <taxon>Peloderinae</taxon>
        <taxon>Caenorhabditis</taxon>
    </lineage>
</organism>
<evidence type="ECO:0000313" key="2">
    <source>
        <dbReference type="Proteomes" id="UP000230233"/>
    </source>
</evidence>
<dbReference type="Proteomes" id="UP000230233">
    <property type="component" value="Unassembled WGS sequence"/>
</dbReference>
<evidence type="ECO:0000313" key="1">
    <source>
        <dbReference type="EMBL" id="PIC13783.1"/>
    </source>
</evidence>
<proteinExistence type="predicted"/>
<dbReference type="EMBL" id="PDUG01000010">
    <property type="protein sequence ID" value="PIC13783.1"/>
    <property type="molecule type" value="Genomic_DNA"/>
</dbReference>
<reference evidence="2" key="1">
    <citation type="submission" date="2017-10" db="EMBL/GenBank/DDBJ databases">
        <title>Rapid genome shrinkage in a self-fertile nematode reveals novel sperm competition proteins.</title>
        <authorList>
            <person name="Yin D."/>
            <person name="Schwarz E.M."/>
            <person name="Thomas C.G."/>
            <person name="Felde R.L."/>
            <person name="Korf I.F."/>
            <person name="Cutter A.D."/>
            <person name="Schartner C.M."/>
            <person name="Ralston E.J."/>
            <person name="Meyer B.J."/>
            <person name="Haag E.S."/>
        </authorList>
    </citation>
    <scope>NUCLEOTIDE SEQUENCE [LARGE SCALE GENOMIC DNA]</scope>
    <source>
        <strain evidence="2">JU1422</strain>
    </source>
</reference>
<sequence>MNSVLHLSCLYVSHYFGISSNSKGVFIDRPCFSNARLPAVRTNQLEEILLRGALMSSRHRDFWNRDF</sequence>
<protein>
    <submittedName>
        <fullName evidence="1">Uncharacterized protein</fullName>
    </submittedName>
</protein>
<name>A0A2G5SFW7_9PELO</name>
<accession>A0A2G5SFW7</accession>